<accession>A0AAN7VXJ7</accession>
<dbReference type="Gene3D" id="2.120.10.30">
    <property type="entry name" value="TolB, C-terminal domain"/>
    <property type="match status" value="1"/>
</dbReference>
<comment type="caution">
    <text evidence="2">The sequence shown here is derived from an EMBL/GenBank/DDBJ whole genome shotgun (WGS) entry which is preliminary data.</text>
</comment>
<gene>
    <name evidence="2" type="ORF">LTR97_010657</name>
</gene>
<sequence>MALKRVKPGCKLAKRVTKEERTIASTCFKQVRSTYLNRNAKDHGLHFAIYDDSFVTILGRMPNQEVILWDMAHHQKFAHEAPVYVPHQDTVYFTSNVLRDLDGSNPRIVVNKATRNADGYWSPDDREGQHDEVPTAVSMPNGAINYGDNSILFCAQGTKTEPGGLVVMQTKPPYATTTLRDSYHGRLFNSVNDVVLHPDGSIWFTDPTYGYEQDFRNEPVLPCQVYRFELETGDIRVVADGFGRPNGLCFSPDHETMYITDTDMVHGDGIDLTRAGTIYAFDVIERHGAHFLANRRVFAMADNGFPDGIKCDLEDNVYAGCGDGVNVWNAGGRLIGKILVDGGVANFCFMRPGEILMLNETNVYIAHVGEHVEGALLHGLGIEV</sequence>
<dbReference type="PANTHER" id="PTHR47064:SF2">
    <property type="entry name" value="SMP-30_GLUCONOLACTONASE_LRE-LIKE REGION DOMAIN-CONTAINING PROTEIN-RELATED"/>
    <property type="match status" value="1"/>
</dbReference>
<evidence type="ECO:0000313" key="3">
    <source>
        <dbReference type="Proteomes" id="UP001310594"/>
    </source>
</evidence>
<reference evidence="2" key="1">
    <citation type="submission" date="2023-08" db="EMBL/GenBank/DDBJ databases">
        <title>Black Yeasts Isolated from many extreme environments.</title>
        <authorList>
            <person name="Coleine C."/>
            <person name="Stajich J.E."/>
            <person name="Selbmann L."/>
        </authorList>
    </citation>
    <scope>NUCLEOTIDE SEQUENCE</scope>
    <source>
        <strain evidence="2">CCFEE 5810</strain>
    </source>
</reference>
<dbReference type="InterPro" id="IPR013658">
    <property type="entry name" value="SGL"/>
</dbReference>
<dbReference type="InterPro" id="IPR052988">
    <property type="entry name" value="Oryzine_lactonohydrolase"/>
</dbReference>
<proteinExistence type="predicted"/>
<evidence type="ECO:0000259" key="1">
    <source>
        <dbReference type="Pfam" id="PF08450"/>
    </source>
</evidence>
<dbReference type="AlphaFoldDB" id="A0AAN7VXJ7"/>
<dbReference type="Pfam" id="PF08450">
    <property type="entry name" value="SGL"/>
    <property type="match status" value="1"/>
</dbReference>
<feature type="domain" description="SMP-30/Gluconolactonase/LRE-like region" evidence="1">
    <location>
        <begin position="80"/>
        <end position="349"/>
    </location>
</feature>
<evidence type="ECO:0000313" key="2">
    <source>
        <dbReference type="EMBL" id="KAK5692349.1"/>
    </source>
</evidence>
<dbReference type="SUPFAM" id="SSF63829">
    <property type="entry name" value="Calcium-dependent phosphotriesterase"/>
    <property type="match status" value="1"/>
</dbReference>
<dbReference type="PANTHER" id="PTHR47064">
    <property type="entry name" value="PUTATIVE (AFU_ORTHOLOGUE AFUA_1G08990)-RELATED"/>
    <property type="match status" value="1"/>
</dbReference>
<name>A0AAN7VXJ7_9PEZI</name>
<organism evidence="2 3">
    <name type="scientific">Elasticomyces elasticus</name>
    <dbReference type="NCBI Taxonomy" id="574655"/>
    <lineage>
        <taxon>Eukaryota</taxon>
        <taxon>Fungi</taxon>
        <taxon>Dikarya</taxon>
        <taxon>Ascomycota</taxon>
        <taxon>Pezizomycotina</taxon>
        <taxon>Dothideomycetes</taxon>
        <taxon>Dothideomycetidae</taxon>
        <taxon>Mycosphaerellales</taxon>
        <taxon>Teratosphaeriaceae</taxon>
        <taxon>Elasticomyces</taxon>
    </lineage>
</organism>
<dbReference type="EMBL" id="JAVRQU010000019">
    <property type="protein sequence ID" value="KAK5692349.1"/>
    <property type="molecule type" value="Genomic_DNA"/>
</dbReference>
<dbReference type="Proteomes" id="UP001310594">
    <property type="component" value="Unassembled WGS sequence"/>
</dbReference>
<dbReference type="InterPro" id="IPR011042">
    <property type="entry name" value="6-blade_b-propeller_TolB-like"/>
</dbReference>
<protein>
    <recommendedName>
        <fullName evidence="1">SMP-30/Gluconolactonase/LRE-like region domain-containing protein</fullName>
    </recommendedName>
</protein>